<dbReference type="Proteomes" id="UP001172386">
    <property type="component" value="Unassembled WGS sequence"/>
</dbReference>
<proteinExistence type="predicted"/>
<gene>
    <name evidence="1" type="ORF">H2198_005822</name>
</gene>
<protein>
    <submittedName>
        <fullName evidence="1">Uncharacterized protein</fullName>
    </submittedName>
</protein>
<sequence>MSPSPQLAPPGSSTYNSDTMHVGDGTWDAGRDDFLLPNLQGLNFATTRYNGMGNRFFTMTGYHGLVQAHGILAVITFLFVVPAAIFVMRFYGRNPRRAVRFHVWLQITTLLLVTVVFAIGWFQVGPRRSLTNPHHGIGLALFVLIWLQAIGGTVMHRIERMRKHYHVPLKAMLHHWLGRAVALLGIAQVALGLTLYGSPLYLFILYALWVFALLIAYFVLEWLHQRRRAQYAPRPGQSEHSAEVIEEQPRHSHAGFGRLAAAGVAGAGIASLWRRKKEPRRRYSDGDLTSYSSSSSSSSYHPEKVHAPARTDRPGIGKRILEIGAIGGGLAAAKSLFSRKKPVHDDEAGVGPYRPPLGGNQSINSDSMSRVEEGRPPRPVTPTGIAASGARPTHPLAQPPMTPGSALSDDSYSYYDDYASASPSRQGRHQTFKEAVVAGGTMYAVRQLFKNRRQKKEEDRAETLRKQRLEGEKIARMNSQHRYTGDGTAPPRRMRHSRLASQTASDVSSLMPGSVHRPAMSGLSSSVVPVAGGAGAAAASALADRNRIRPVGDDPIVAPPGPASAVATDVPPMPPPHASEMLSSGSELYTTASGRQRHRHHLGSEAAAATGGAALGAAAVDARRRRHDGQNTDSLESPPVSIHVKTQDNGRKVTLRRLTEEEAAAQRAARRQERRGSRRRRNSSLSSGSGADALAARTSADQRWRRTERIETDQQAAIDAEAPMSIPAQSQLTLKYPTPPPPGTQGLDPQTGASYSAPPPPPIPASTSNLNPAGSITSPGTETSGPSEYANNRRRRRAERAQARLAREARAGGSNTVDFT</sequence>
<comment type="caution">
    <text evidence="1">The sequence shown here is derived from an EMBL/GenBank/DDBJ whole genome shotgun (WGS) entry which is preliminary data.</text>
</comment>
<evidence type="ECO:0000313" key="2">
    <source>
        <dbReference type="Proteomes" id="UP001172386"/>
    </source>
</evidence>
<keyword evidence="2" id="KW-1185">Reference proteome</keyword>
<accession>A0ACC3A4V4</accession>
<organism evidence="1 2">
    <name type="scientific">Neophaeococcomyces mojaviensis</name>
    <dbReference type="NCBI Taxonomy" id="3383035"/>
    <lineage>
        <taxon>Eukaryota</taxon>
        <taxon>Fungi</taxon>
        <taxon>Dikarya</taxon>
        <taxon>Ascomycota</taxon>
        <taxon>Pezizomycotina</taxon>
        <taxon>Eurotiomycetes</taxon>
        <taxon>Chaetothyriomycetidae</taxon>
        <taxon>Chaetothyriales</taxon>
        <taxon>Chaetothyriales incertae sedis</taxon>
        <taxon>Neophaeococcomyces</taxon>
    </lineage>
</organism>
<name>A0ACC3A4V4_9EURO</name>
<dbReference type="EMBL" id="JAPDRQ010000100">
    <property type="protein sequence ID" value="KAJ9655293.1"/>
    <property type="molecule type" value="Genomic_DNA"/>
</dbReference>
<evidence type="ECO:0000313" key="1">
    <source>
        <dbReference type="EMBL" id="KAJ9655293.1"/>
    </source>
</evidence>
<reference evidence="1" key="1">
    <citation type="submission" date="2022-10" db="EMBL/GenBank/DDBJ databases">
        <title>Culturing micro-colonial fungi from biological soil crusts in the Mojave desert and describing Neophaeococcomyces mojavensis, and introducing the new genera and species Taxawa tesnikishii.</title>
        <authorList>
            <person name="Kurbessoian T."/>
            <person name="Stajich J.E."/>
        </authorList>
    </citation>
    <scope>NUCLEOTIDE SEQUENCE</scope>
    <source>
        <strain evidence="1">JES_112</strain>
    </source>
</reference>